<proteinExistence type="predicted"/>
<sequence length="366" mass="40354">MSGSLKISLSVSLIYLGMPKSSVKRENRSTSKEQSTLLNRRIDAQLRYLRESLGYPLNPCKPTTLVQGEYASRWSIFIGASSKGAVTGPDHRNFPKLGRLYCTVHACTTKVFKRMEWNSHTIPCVVLETDKDLMDSLAMREVLASRLTHKFGQSTSRSSSPSASLDFSRTSSSSHATTSSPLIYSTRTTAPSTSLSITADAHSISDSDDDFEMSEPFVPDFASPKHISRLGSSPSLRSSLDDSEEEIVTNKNDKFFTLSLVVWTKEHEPYNKTTVQISSRHGANVCLSDLSNSSIKSVGLTNTSKNHAVYPYYCLTSRVASAMTLNYLIWLMGGFFVLEPPSNLEESGCLNVEVVQPCLHFTPTSS</sequence>
<reference evidence="2" key="1">
    <citation type="submission" date="2022-08" db="EMBL/GenBank/DDBJ databases">
        <authorList>
            <consortium name="DOE Joint Genome Institute"/>
            <person name="Min B."/>
            <person name="Riley R."/>
            <person name="Sierra-Patev S."/>
            <person name="Naranjo-Ortiz M."/>
            <person name="Looney B."/>
            <person name="Konkel Z."/>
            <person name="Slot J.C."/>
            <person name="Sakamoto Y."/>
            <person name="Steenwyk J.L."/>
            <person name="Rokas A."/>
            <person name="Carro J."/>
            <person name="Camarero S."/>
            <person name="Ferreira P."/>
            <person name="Molpeceres G."/>
            <person name="Ruiz-Duenas F.J."/>
            <person name="Serrano A."/>
            <person name="Henrissat B."/>
            <person name="Drula E."/>
            <person name="Hughes K.W."/>
            <person name="Mata J.L."/>
            <person name="Ishikawa N.K."/>
            <person name="Vargas-Isla R."/>
            <person name="Ushijima S."/>
            <person name="Smith C.A."/>
            <person name="Ahrendt S."/>
            <person name="Andreopoulos W."/>
            <person name="He G."/>
            <person name="Labutti K."/>
            <person name="Lipzen A."/>
            <person name="Ng V."/>
            <person name="Sandor L."/>
            <person name="Barry K."/>
            <person name="Martinez A.T."/>
            <person name="Xiao Y."/>
            <person name="Gibbons J.G."/>
            <person name="Terashima K."/>
            <person name="Hibbett D.S."/>
            <person name="Grigoriev I.V."/>
        </authorList>
    </citation>
    <scope>NUCLEOTIDE SEQUENCE</scope>
    <source>
        <strain evidence="2">TFB7829</strain>
    </source>
</reference>
<dbReference type="EMBL" id="MU802465">
    <property type="protein sequence ID" value="KAJ3979141.1"/>
    <property type="molecule type" value="Genomic_DNA"/>
</dbReference>
<evidence type="ECO:0000313" key="3">
    <source>
        <dbReference type="Proteomes" id="UP001163850"/>
    </source>
</evidence>
<gene>
    <name evidence="2" type="ORF">F5890DRAFT_1478769</name>
</gene>
<dbReference type="AlphaFoldDB" id="A0AA38PPV1"/>
<feature type="compositionally biased region" description="Low complexity" evidence="1">
    <location>
        <begin position="154"/>
        <end position="179"/>
    </location>
</feature>
<feature type="region of interest" description="Disordered" evidence="1">
    <location>
        <begin position="150"/>
        <end position="179"/>
    </location>
</feature>
<dbReference type="Proteomes" id="UP001163850">
    <property type="component" value="Unassembled WGS sequence"/>
</dbReference>
<accession>A0AA38PPV1</accession>
<name>A0AA38PPV1_9AGAR</name>
<protein>
    <submittedName>
        <fullName evidence="2">Uncharacterized protein</fullName>
    </submittedName>
</protein>
<organism evidence="2 3">
    <name type="scientific">Lentinula detonsa</name>
    <dbReference type="NCBI Taxonomy" id="2804962"/>
    <lineage>
        <taxon>Eukaryota</taxon>
        <taxon>Fungi</taxon>
        <taxon>Dikarya</taxon>
        <taxon>Basidiomycota</taxon>
        <taxon>Agaricomycotina</taxon>
        <taxon>Agaricomycetes</taxon>
        <taxon>Agaricomycetidae</taxon>
        <taxon>Agaricales</taxon>
        <taxon>Marasmiineae</taxon>
        <taxon>Omphalotaceae</taxon>
        <taxon>Lentinula</taxon>
    </lineage>
</organism>
<evidence type="ECO:0000313" key="2">
    <source>
        <dbReference type="EMBL" id="KAJ3979141.1"/>
    </source>
</evidence>
<comment type="caution">
    <text evidence="2">The sequence shown here is derived from an EMBL/GenBank/DDBJ whole genome shotgun (WGS) entry which is preliminary data.</text>
</comment>
<evidence type="ECO:0000256" key="1">
    <source>
        <dbReference type="SAM" id="MobiDB-lite"/>
    </source>
</evidence>